<evidence type="ECO:0000313" key="4">
    <source>
        <dbReference type="EMBL" id="EKF61573.1"/>
    </source>
</evidence>
<dbReference type="InterPro" id="IPR047611">
    <property type="entry name" value="RepABC_RepC"/>
</dbReference>
<evidence type="ECO:0000259" key="2">
    <source>
        <dbReference type="Pfam" id="PF03428"/>
    </source>
</evidence>
<dbReference type="Proteomes" id="UP000007123">
    <property type="component" value="Unassembled WGS sequence"/>
</dbReference>
<organism evidence="4 5">
    <name type="scientific">Agrobacterium albertimagni AOL15</name>
    <dbReference type="NCBI Taxonomy" id="1156935"/>
    <lineage>
        <taxon>Bacteria</taxon>
        <taxon>Pseudomonadati</taxon>
        <taxon>Pseudomonadota</taxon>
        <taxon>Alphaproteobacteria</taxon>
        <taxon>Hyphomicrobiales</taxon>
        <taxon>Rhizobiaceae</taxon>
        <taxon>Rhizobium/Agrobacterium group</taxon>
        <taxon>Agrobacterium</taxon>
    </lineage>
</organism>
<evidence type="ECO:0000256" key="1">
    <source>
        <dbReference type="SAM" id="MobiDB-lite"/>
    </source>
</evidence>
<evidence type="ECO:0000313" key="5">
    <source>
        <dbReference type="Proteomes" id="UP000007123"/>
    </source>
</evidence>
<dbReference type="PATRIC" id="fig|1156935.5.peg.33"/>
<dbReference type="Pfam" id="PF11800">
    <property type="entry name" value="RP-C_C"/>
    <property type="match status" value="1"/>
</dbReference>
<sequence>MHRHPITTPFGRGAIKLAHVSRQIETAKARPGLSVDKWKVFRDVCEARLLIGIPDRALTVLDALLSFYPQGELSEDAGLVVFPSNAQLSLRAHGMADATLRRHLAALIEVGLIVRKDSPNGKRYAHKGRDGSVEDAFGFSLAPLLARRDELAMLAQQVVADRRRFLRAKETLTICRRDIRKLISAALEEGAGGDWLALEDRYIQIVARLPRTLTIEIIERSLSELNDLRVDVSNLLETTLVSENMSGNAAENERHIQNSNTESFNELEPSSRKEQGEKPRQERKAQSEPLKAFPLGMVLKACPQIGDYGPGGSIAAWRDLMQAAVVVRSMLGISASAYQEACEVMGAENAAVAVAAILERAGHINSAGGYLRDLTRRTSRGEFSLGPMIMALLRANGEARLATG</sequence>
<proteinExistence type="predicted"/>
<name>K2PKT8_9HYPH</name>
<accession>K2PKT8</accession>
<dbReference type="AlphaFoldDB" id="K2PKT8"/>
<dbReference type="eggNOG" id="COG0640">
    <property type="taxonomic scope" value="Bacteria"/>
</dbReference>
<dbReference type="NCBIfam" id="NF040974">
    <property type="entry name" value="RepABC_RepC"/>
    <property type="match status" value="1"/>
</dbReference>
<feature type="domain" description="Plasmid replication protein C N-terminal" evidence="2">
    <location>
        <begin position="18"/>
        <end position="186"/>
    </location>
</feature>
<keyword evidence="5" id="KW-1185">Reference proteome</keyword>
<feature type="compositionally biased region" description="Basic and acidic residues" evidence="1">
    <location>
        <begin position="269"/>
        <end position="286"/>
    </location>
</feature>
<evidence type="ECO:0000259" key="3">
    <source>
        <dbReference type="Pfam" id="PF11800"/>
    </source>
</evidence>
<dbReference type="InterPro" id="IPR005090">
    <property type="entry name" value="RepC_N"/>
</dbReference>
<dbReference type="Pfam" id="PF03428">
    <property type="entry name" value="RP-C"/>
    <property type="match status" value="1"/>
</dbReference>
<feature type="domain" description="Plasmid replication protein C C-terminal" evidence="3">
    <location>
        <begin position="294"/>
        <end position="394"/>
    </location>
</feature>
<protein>
    <submittedName>
        <fullName evidence="4">Replication initiation protein RepC</fullName>
    </submittedName>
</protein>
<dbReference type="InterPro" id="IPR021760">
    <property type="entry name" value="RepC_C"/>
</dbReference>
<dbReference type="STRING" id="1156935.QWE_00175"/>
<dbReference type="RefSeq" id="WP_006724027.1">
    <property type="nucleotide sequence ID" value="NZ_ALJF01000001.1"/>
</dbReference>
<reference evidence="4 5" key="1">
    <citation type="journal article" date="2012" name="J. Bacteriol.">
        <title>Draft Genome Sequence of Agrobacterium albertimagni Strain AOL15.</title>
        <authorList>
            <person name="Trimble W.L."/>
            <person name="Phung le T."/>
            <person name="Meyer F."/>
            <person name="Gilbert J.A."/>
            <person name="Silver S."/>
        </authorList>
    </citation>
    <scope>NUCLEOTIDE SEQUENCE [LARGE SCALE GENOMIC DNA]</scope>
    <source>
        <strain evidence="4 5">AOL15</strain>
    </source>
</reference>
<dbReference type="OrthoDB" id="7488837at2"/>
<dbReference type="NCBIfam" id="NF010396">
    <property type="entry name" value="PRK13824.1"/>
    <property type="match status" value="1"/>
</dbReference>
<feature type="region of interest" description="Disordered" evidence="1">
    <location>
        <begin position="246"/>
        <end position="287"/>
    </location>
</feature>
<dbReference type="EMBL" id="ALJF01000001">
    <property type="protein sequence ID" value="EKF61573.1"/>
    <property type="molecule type" value="Genomic_DNA"/>
</dbReference>
<gene>
    <name evidence="4" type="ORF">QWE_00175</name>
</gene>
<comment type="caution">
    <text evidence="4">The sequence shown here is derived from an EMBL/GenBank/DDBJ whole genome shotgun (WGS) entry which is preliminary data.</text>
</comment>